<dbReference type="Proteomes" id="UP000653565">
    <property type="component" value="Unassembled WGS sequence"/>
</dbReference>
<name>A0A8H4MFB4_9EURO</name>
<keyword evidence="15" id="KW-1185">Reference proteome</keyword>
<evidence type="ECO:0000256" key="12">
    <source>
        <dbReference type="PIRSR" id="PIRSR611150-2"/>
    </source>
</evidence>
<dbReference type="InterPro" id="IPR043579">
    <property type="entry name" value="CUTINASE_2"/>
</dbReference>
<keyword evidence="8 12" id="KW-1015">Disulfide bond</keyword>
<dbReference type="PANTHER" id="PTHR48250:SF3">
    <property type="entry name" value="CUTINASE 1-RELATED"/>
    <property type="match status" value="1"/>
</dbReference>
<dbReference type="PANTHER" id="PTHR48250">
    <property type="entry name" value="CUTINASE 2-RELATED"/>
    <property type="match status" value="1"/>
</dbReference>
<evidence type="ECO:0000256" key="8">
    <source>
        <dbReference type="ARBA" id="ARBA00023157"/>
    </source>
</evidence>
<comment type="subcellular location">
    <subcellularLocation>
        <location evidence="1 13">Secreted</location>
    </subcellularLocation>
</comment>
<dbReference type="PROSITE" id="PS00155">
    <property type="entry name" value="CUTINASE_1"/>
    <property type="match status" value="1"/>
</dbReference>
<evidence type="ECO:0000256" key="1">
    <source>
        <dbReference type="ARBA" id="ARBA00004613"/>
    </source>
</evidence>
<feature type="active site" description="Proton donor/acceptor" evidence="11">
    <location>
        <position position="185"/>
    </location>
</feature>
<evidence type="ECO:0000256" key="10">
    <source>
        <dbReference type="ARBA" id="ARBA00045196"/>
    </source>
</evidence>
<dbReference type="FunFam" id="3.40.50.1820:FF:000235">
    <property type="entry name" value="Cutinase 1"/>
    <property type="match status" value="1"/>
</dbReference>
<reference evidence="14" key="1">
    <citation type="journal article" date="2020" name="bioRxiv">
        <title>Genomic and phenotypic heterogeneity of clinical isolates of the human pathogens Aspergillus fumigatus, Aspergillus lentulus and Aspergillus fumigatiaffinis.</title>
        <authorList>
            <person name="dos Santos R.A.C."/>
            <person name="Steenwyk J.L."/>
            <person name="Rivero-Menendez O."/>
            <person name="Mead M.E."/>
            <person name="Silva L.P."/>
            <person name="Bastos R.W."/>
            <person name="Alastruey-Izquierdo A."/>
            <person name="Goldman G.H."/>
            <person name="Rokas A."/>
        </authorList>
    </citation>
    <scope>NUCLEOTIDE SEQUENCE</scope>
    <source>
        <strain evidence="14">CNM-CM6805</strain>
    </source>
</reference>
<dbReference type="GO" id="GO:0005576">
    <property type="term" value="C:extracellular region"/>
    <property type="evidence" value="ECO:0007669"/>
    <property type="project" value="UniProtKB-SubCell"/>
</dbReference>
<proteinExistence type="inferred from homology"/>
<comment type="similarity">
    <text evidence="2 13">Belongs to the cutinase family.</text>
</comment>
<evidence type="ECO:0000256" key="3">
    <source>
        <dbReference type="ARBA" id="ARBA00013095"/>
    </source>
</evidence>
<keyword evidence="7 13" id="KW-0378">Hydrolase</keyword>
<dbReference type="Gene3D" id="3.40.50.1820">
    <property type="entry name" value="alpha/beta hydrolase"/>
    <property type="match status" value="1"/>
</dbReference>
<dbReference type="SMART" id="SM01110">
    <property type="entry name" value="Cutinase"/>
    <property type="match status" value="1"/>
</dbReference>
<evidence type="ECO:0000256" key="7">
    <source>
        <dbReference type="ARBA" id="ARBA00022801"/>
    </source>
</evidence>
<feature type="active site" description="Nucleophile" evidence="11">
    <location>
        <position position="117"/>
    </location>
</feature>
<evidence type="ECO:0000313" key="14">
    <source>
        <dbReference type="EMBL" id="KAF4242743.1"/>
    </source>
</evidence>
<feature type="disulfide bond" evidence="12">
    <location>
        <begin position="168"/>
        <end position="175"/>
    </location>
</feature>
<dbReference type="PRINTS" id="PR00129">
    <property type="entry name" value="CUTINASE"/>
</dbReference>
<keyword evidence="4 13" id="KW-0719">Serine esterase</keyword>
<comment type="catalytic activity">
    <reaction evidence="9 13">
        <text>cutin + H2O = cutin monomers.</text>
        <dbReference type="EC" id="3.1.1.74"/>
    </reaction>
</comment>
<evidence type="ECO:0000256" key="2">
    <source>
        <dbReference type="ARBA" id="ARBA00007534"/>
    </source>
</evidence>
<feature type="active site" evidence="11">
    <location>
        <position position="172"/>
    </location>
</feature>
<feature type="chain" id="PRO_5044039894" description="Cutinase" evidence="13">
    <location>
        <begin position="17"/>
        <end position="425"/>
    </location>
</feature>
<accession>A0A8H4MFB4</accession>
<evidence type="ECO:0000256" key="9">
    <source>
        <dbReference type="ARBA" id="ARBA00034045"/>
    </source>
</evidence>
<dbReference type="GO" id="GO:0050525">
    <property type="term" value="F:cutinase activity"/>
    <property type="evidence" value="ECO:0007669"/>
    <property type="project" value="UniProtKB-UniRule"/>
</dbReference>
<evidence type="ECO:0000256" key="11">
    <source>
        <dbReference type="PIRSR" id="PIRSR611150-1"/>
    </source>
</evidence>
<dbReference type="InterPro" id="IPR043580">
    <property type="entry name" value="CUTINASE_1"/>
</dbReference>
<dbReference type="InterPro" id="IPR000675">
    <property type="entry name" value="Cutinase/axe"/>
</dbReference>
<evidence type="ECO:0000256" key="5">
    <source>
        <dbReference type="ARBA" id="ARBA00022525"/>
    </source>
</evidence>
<dbReference type="PROSITE" id="PS00931">
    <property type="entry name" value="CUTINASE_2"/>
    <property type="match status" value="1"/>
</dbReference>
<comment type="function">
    <text evidence="10 13">Catalyzes the hydrolysis of complex carboxylic polyesters found in the cell wall of plants. Degrades cutin, a macromolecule that forms the structure of the plant cuticle.</text>
</comment>
<dbReference type="OrthoDB" id="3225429at2759"/>
<feature type="signal peptide" evidence="13">
    <location>
        <begin position="1"/>
        <end position="16"/>
    </location>
</feature>
<dbReference type="SUPFAM" id="SSF53474">
    <property type="entry name" value="alpha/beta-Hydrolases"/>
    <property type="match status" value="1"/>
</dbReference>
<organism evidence="14 15">
    <name type="scientific">Aspergillus fumigatiaffinis</name>
    <dbReference type="NCBI Taxonomy" id="340414"/>
    <lineage>
        <taxon>Eukaryota</taxon>
        <taxon>Fungi</taxon>
        <taxon>Dikarya</taxon>
        <taxon>Ascomycota</taxon>
        <taxon>Pezizomycotina</taxon>
        <taxon>Eurotiomycetes</taxon>
        <taxon>Eurotiomycetidae</taxon>
        <taxon>Eurotiales</taxon>
        <taxon>Aspergillaceae</taxon>
        <taxon>Aspergillus</taxon>
        <taxon>Aspergillus subgen. Fumigati</taxon>
    </lineage>
</organism>
<sequence length="425" mass="46540">MNLHLLTLALAGLAAAISSGNELRDGACKPITFIFARASTEPGLLGISTGPAVCNDLKAAKPGQVACQGVGPAYTADLGSNALPENTSPAAINEAMDLFKQAASKCPDTQIVAGGYSQGTAVMDGSIKRLPEEVKEKIKGVVLFGYTRNAQERGQIADFPKDKVKVYCTVGDMVCDGTLIVTAAHFTYGANTGDAARFLLGKLQQLDLPKKPPKQKNKNSQIAKFGLLTSTPSRNVLKFEPEWSEWGFVIFRATAYRPGQWAEFRRRWDQIIEEEHADQRGFHPKSDRAIELLRFRWVEDPLLEGASAVEVSCRFNEMLRDLPARLTTMACLMVTPAALELVLNSPLPSSAPLRDRKEIPYVVAVSRVAHYLRSELAPDKEDEDVFGQDFKRYFNVAVESLLNNFYPMVALGIMDFPETGGSHAT</sequence>
<dbReference type="InterPro" id="IPR011150">
    <property type="entry name" value="Cutinase_monf"/>
</dbReference>
<dbReference type="Pfam" id="PF01083">
    <property type="entry name" value="Cutinase"/>
    <property type="match status" value="1"/>
</dbReference>
<keyword evidence="5 13" id="KW-0964">Secreted</keyword>
<protein>
    <recommendedName>
        <fullName evidence="3 13">Cutinase</fullName>
        <ecNumber evidence="3 13">3.1.1.74</ecNumber>
    </recommendedName>
</protein>
<dbReference type="InterPro" id="IPR029058">
    <property type="entry name" value="AB_hydrolase_fold"/>
</dbReference>
<dbReference type="EC" id="3.1.1.74" evidence="3 13"/>
<gene>
    <name evidence="14" type="ORF">CNMCM6805_002367</name>
</gene>
<feature type="disulfide bond" evidence="12">
    <location>
        <begin position="28"/>
        <end position="106"/>
    </location>
</feature>
<reference evidence="14" key="2">
    <citation type="submission" date="2020-04" db="EMBL/GenBank/DDBJ databases">
        <authorList>
            <person name="Santos R.A.C."/>
            <person name="Steenwyk J.L."/>
            <person name="Rivero-Menendez O."/>
            <person name="Mead M.E."/>
            <person name="Silva L.P."/>
            <person name="Bastos R.W."/>
            <person name="Alastruey-Izquierdo A."/>
            <person name="Goldman G.H."/>
            <person name="Rokas A."/>
        </authorList>
    </citation>
    <scope>NUCLEOTIDE SEQUENCE</scope>
    <source>
        <strain evidence="14">CNM-CM6805</strain>
    </source>
</reference>
<evidence type="ECO:0000256" key="4">
    <source>
        <dbReference type="ARBA" id="ARBA00022487"/>
    </source>
</evidence>
<evidence type="ECO:0000256" key="13">
    <source>
        <dbReference type="RuleBase" id="RU361263"/>
    </source>
</evidence>
<evidence type="ECO:0000313" key="15">
    <source>
        <dbReference type="Proteomes" id="UP000653565"/>
    </source>
</evidence>
<comment type="caution">
    <text evidence="14">The sequence shown here is derived from an EMBL/GenBank/DDBJ whole genome shotgun (WGS) entry which is preliminary data.</text>
</comment>
<evidence type="ECO:0000256" key="6">
    <source>
        <dbReference type="ARBA" id="ARBA00022729"/>
    </source>
</evidence>
<dbReference type="EMBL" id="JAAAPX010000015">
    <property type="protein sequence ID" value="KAF4242743.1"/>
    <property type="molecule type" value="Genomic_DNA"/>
</dbReference>
<dbReference type="AlphaFoldDB" id="A0A8H4MFB4"/>
<keyword evidence="6 13" id="KW-0732">Signal</keyword>
<dbReference type="GO" id="GO:0016052">
    <property type="term" value="P:carbohydrate catabolic process"/>
    <property type="evidence" value="ECO:0007669"/>
    <property type="project" value="TreeGrafter"/>
</dbReference>